<feature type="transmembrane region" description="Helical" evidence="8">
    <location>
        <begin position="132"/>
        <end position="153"/>
    </location>
</feature>
<dbReference type="PANTHER" id="PTHR34979">
    <property type="entry name" value="INNER MEMBRANE PROTEIN YGAZ"/>
    <property type="match status" value="1"/>
</dbReference>
<evidence type="ECO:0000256" key="7">
    <source>
        <dbReference type="ARBA" id="ARBA00023136"/>
    </source>
</evidence>
<evidence type="ECO:0000256" key="2">
    <source>
        <dbReference type="ARBA" id="ARBA00010735"/>
    </source>
</evidence>
<keyword evidence="10" id="KW-1185">Reference proteome</keyword>
<dbReference type="InterPro" id="IPR011606">
    <property type="entry name" value="Brnchd-chn_aa_trnsp_permease"/>
</dbReference>
<protein>
    <submittedName>
        <fullName evidence="9">Branched-chain amino acid ABC transporter permease</fullName>
    </submittedName>
</protein>
<dbReference type="RefSeq" id="WP_038607191.1">
    <property type="nucleotide sequence ID" value="NZ_CP008944.1"/>
</dbReference>
<name>A0ABM5QQH0_9CORY</name>
<feature type="transmembrane region" description="Helical" evidence="8">
    <location>
        <begin position="21"/>
        <end position="41"/>
    </location>
</feature>
<evidence type="ECO:0000313" key="10">
    <source>
        <dbReference type="Proteomes" id="UP000028504"/>
    </source>
</evidence>
<feature type="transmembrane region" description="Helical" evidence="8">
    <location>
        <begin position="61"/>
        <end position="82"/>
    </location>
</feature>
<keyword evidence="3" id="KW-0813">Transport</keyword>
<keyword evidence="4" id="KW-1003">Cell membrane</keyword>
<comment type="subcellular location">
    <subcellularLocation>
        <location evidence="1">Cell membrane</location>
        <topology evidence="1">Multi-pass membrane protein</topology>
    </subcellularLocation>
</comment>
<keyword evidence="6 8" id="KW-1133">Transmembrane helix</keyword>
<evidence type="ECO:0000256" key="4">
    <source>
        <dbReference type="ARBA" id="ARBA00022475"/>
    </source>
</evidence>
<evidence type="ECO:0000256" key="5">
    <source>
        <dbReference type="ARBA" id="ARBA00022692"/>
    </source>
</evidence>
<evidence type="ECO:0000256" key="1">
    <source>
        <dbReference type="ARBA" id="ARBA00004651"/>
    </source>
</evidence>
<dbReference type="EMBL" id="CP008944">
    <property type="protein sequence ID" value="AIG64883.1"/>
    <property type="molecule type" value="Genomic_DNA"/>
</dbReference>
<dbReference type="PANTHER" id="PTHR34979:SF1">
    <property type="entry name" value="INNER MEMBRANE PROTEIN YGAZ"/>
    <property type="match status" value="1"/>
</dbReference>
<reference evidence="9 10" key="1">
    <citation type="submission" date="2014-07" db="EMBL/GenBank/DDBJ databases">
        <title>Complete genome sequence of Corynebacterium atypicum DSM 44849: identifiction of the mycolic acid biosynthesis genes.</title>
        <authorList>
            <person name="Tippelt A."/>
            <person name="Mollmann S."/>
            <person name="Albersmeier A."/>
            <person name="Jaenicke S."/>
            <person name="Ruckert C."/>
            <person name="Tauch A."/>
        </authorList>
    </citation>
    <scope>NUCLEOTIDE SEQUENCE [LARGE SCALE GENOMIC DNA]</scope>
    <source>
        <strain evidence="9 10">R2070</strain>
    </source>
</reference>
<evidence type="ECO:0000313" key="9">
    <source>
        <dbReference type="EMBL" id="AIG64883.1"/>
    </source>
</evidence>
<evidence type="ECO:0000256" key="3">
    <source>
        <dbReference type="ARBA" id="ARBA00022448"/>
    </source>
</evidence>
<sequence>MGVSRETKAEIRGGIQETWPIGIGLIPLGLAFGLLVVQTGYSWWWAPIFSIVIYAGSMEFLALSLVGSGVGPISAAITGFMVNFRHVFYGLTFPRERISSALGRAYSTYALTDESYAIVSARPPGTISGTRILTIQSFSQALWVVSGIVGAFFGEALPAGIQGMEFALTALFVVLAWEAFQNNKDFSLPLAALLLSVVGALTIPERMLVAALVVYFLLLVVRYRAPRIDQALTLRRGRR</sequence>
<feature type="transmembrane region" description="Helical" evidence="8">
    <location>
        <begin position="186"/>
        <end position="203"/>
    </location>
</feature>
<dbReference type="Proteomes" id="UP000028504">
    <property type="component" value="Chromosome"/>
</dbReference>
<accession>A0ABM5QQH0</accession>
<keyword evidence="7 8" id="KW-0472">Membrane</keyword>
<dbReference type="Pfam" id="PF03591">
    <property type="entry name" value="AzlC"/>
    <property type="match status" value="1"/>
</dbReference>
<gene>
    <name evidence="9" type="ORF">CATYP_10390</name>
</gene>
<evidence type="ECO:0000256" key="8">
    <source>
        <dbReference type="SAM" id="Phobius"/>
    </source>
</evidence>
<organism evidence="9 10">
    <name type="scientific">Corynebacterium atypicum</name>
    <dbReference type="NCBI Taxonomy" id="191610"/>
    <lineage>
        <taxon>Bacteria</taxon>
        <taxon>Bacillati</taxon>
        <taxon>Actinomycetota</taxon>
        <taxon>Actinomycetes</taxon>
        <taxon>Mycobacteriales</taxon>
        <taxon>Corynebacteriaceae</taxon>
        <taxon>Corynebacterium</taxon>
    </lineage>
</organism>
<proteinExistence type="inferred from homology"/>
<comment type="similarity">
    <text evidence="2">Belongs to the AzlC family.</text>
</comment>
<keyword evidence="5 8" id="KW-0812">Transmembrane</keyword>
<evidence type="ECO:0000256" key="6">
    <source>
        <dbReference type="ARBA" id="ARBA00022989"/>
    </source>
</evidence>